<accession>A0A4Z0CAS4</accession>
<feature type="compositionally biased region" description="Low complexity" evidence="1">
    <location>
        <begin position="29"/>
        <end position="42"/>
    </location>
</feature>
<protein>
    <submittedName>
        <fullName evidence="2">Uncharacterized protein</fullName>
    </submittedName>
</protein>
<organism evidence="2 3">
    <name type="scientific">Ramlibacter henchirensis</name>
    <dbReference type="NCBI Taxonomy" id="204072"/>
    <lineage>
        <taxon>Bacteria</taxon>
        <taxon>Pseudomonadati</taxon>
        <taxon>Pseudomonadota</taxon>
        <taxon>Betaproteobacteria</taxon>
        <taxon>Burkholderiales</taxon>
        <taxon>Comamonadaceae</taxon>
        <taxon>Ramlibacter</taxon>
    </lineage>
</organism>
<name>A0A4Z0CAS4_9BURK</name>
<dbReference type="InterPro" id="IPR049708">
    <property type="entry name" value="PP0621-like"/>
</dbReference>
<gene>
    <name evidence="2" type="ORF">EZ313_07665</name>
</gene>
<comment type="caution">
    <text evidence="2">The sequence shown here is derived from an EMBL/GenBank/DDBJ whole genome shotgun (WGS) entry which is preliminary data.</text>
</comment>
<proteinExistence type="predicted"/>
<dbReference type="OrthoDB" id="9814432at2"/>
<evidence type="ECO:0000256" key="1">
    <source>
        <dbReference type="SAM" id="MobiDB-lite"/>
    </source>
</evidence>
<dbReference type="AlphaFoldDB" id="A0A4Z0CAS4"/>
<sequence length="80" mass="8632">MKFLLVLAVLVIAWLVWRSGRERDREDAPAAAPPAGGTPALPQDMVRCPVCAVHLPRPDALPGSSGRLYCCAEHRRDGGN</sequence>
<reference evidence="2 3" key="1">
    <citation type="submission" date="2019-03" db="EMBL/GenBank/DDBJ databases">
        <title>Ramlibacter henchirensis DSM 14656, whole genome shotgun sequence.</title>
        <authorList>
            <person name="Zhang X."/>
            <person name="Feng G."/>
            <person name="Zhu H."/>
        </authorList>
    </citation>
    <scope>NUCLEOTIDE SEQUENCE [LARGE SCALE GENOMIC DNA]</scope>
    <source>
        <strain evidence="2 3">DSM 14656</strain>
    </source>
</reference>
<evidence type="ECO:0000313" key="3">
    <source>
        <dbReference type="Proteomes" id="UP000298180"/>
    </source>
</evidence>
<evidence type="ECO:0000313" key="2">
    <source>
        <dbReference type="EMBL" id="TFZ07518.1"/>
    </source>
</evidence>
<feature type="region of interest" description="Disordered" evidence="1">
    <location>
        <begin position="21"/>
        <end position="43"/>
    </location>
</feature>
<keyword evidence="3" id="KW-1185">Reference proteome</keyword>
<dbReference type="NCBIfam" id="NF041023">
    <property type="entry name" value="PP0621_fam"/>
    <property type="match status" value="1"/>
</dbReference>
<dbReference type="EMBL" id="SMLM01000001">
    <property type="protein sequence ID" value="TFZ07518.1"/>
    <property type="molecule type" value="Genomic_DNA"/>
</dbReference>
<dbReference type="Proteomes" id="UP000298180">
    <property type="component" value="Unassembled WGS sequence"/>
</dbReference>